<feature type="repeat" description="Filamin" evidence="3">
    <location>
        <begin position="362"/>
        <end position="454"/>
    </location>
</feature>
<organism evidence="6">
    <name type="scientific">Petromyzon marinus</name>
    <name type="common">Sea lamprey</name>
    <dbReference type="NCBI Taxonomy" id="7757"/>
    <lineage>
        <taxon>Eukaryota</taxon>
        <taxon>Metazoa</taxon>
        <taxon>Chordata</taxon>
        <taxon>Craniata</taxon>
        <taxon>Vertebrata</taxon>
        <taxon>Cyclostomata</taxon>
        <taxon>Hyperoartia</taxon>
        <taxon>Petromyzontiformes</taxon>
        <taxon>Petromyzontidae</taxon>
        <taxon>Petromyzon</taxon>
    </lineage>
</organism>
<dbReference type="Gene3D" id="1.10.418.10">
    <property type="entry name" value="Calponin-like domain"/>
    <property type="match status" value="1"/>
</dbReference>
<dbReference type="InterPro" id="IPR036872">
    <property type="entry name" value="CH_dom_sf"/>
</dbReference>
<comment type="similarity">
    <text evidence="1">Belongs to the filamin family.</text>
</comment>
<dbReference type="GO" id="GO:0030036">
    <property type="term" value="P:actin cytoskeleton organization"/>
    <property type="evidence" value="ECO:0007669"/>
    <property type="project" value="InterPro"/>
</dbReference>
<dbReference type="Ensembl" id="ENSPMAT00000001912.1">
    <property type="protein sequence ID" value="ENSPMAP00000001902.1"/>
    <property type="gene ID" value="ENSPMAG00000001731.1"/>
</dbReference>
<dbReference type="FunFam" id="2.60.40.10:FF:000001">
    <property type="entry name" value="Filamin-C isoform b"/>
    <property type="match status" value="2"/>
</dbReference>
<feature type="repeat" description="Filamin" evidence="3">
    <location>
        <begin position="458"/>
        <end position="497"/>
    </location>
</feature>
<dbReference type="SMART" id="SM00557">
    <property type="entry name" value="IG_FLMN"/>
    <property type="match status" value="4"/>
</dbReference>
<dbReference type="InterPro" id="IPR014756">
    <property type="entry name" value="Ig_E-set"/>
</dbReference>
<dbReference type="AlphaFoldDB" id="S4R9M1"/>
<feature type="repeat" description="Filamin" evidence="3">
    <location>
        <begin position="69"/>
        <end position="167"/>
    </location>
</feature>
<protein>
    <recommendedName>
        <fullName evidence="5">Calponin-homology (CH) domain-containing protein</fullName>
    </recommendedName>
</protein>
<dbReference type="InterPro" id="IPR044801">
    <property type="entry name" value="Filamin"/>
</dbReference>
<dbReference type="SUPFAM" id="SSF81296">
    <property type="entry name" value="E set domains"/>
    <property type="match status" value="5"/>
</dbReference>
<dbReference type="InterPro" id="IPR001715">
    <property type="entry name" value="CH_dom"/>
</dbReference>
<feature type="repeat" description="Filamin" evidence="3">
    <location>
        <begin position="169"/>
        <end position="267"/>
    </location>
</feature>
<reference evidence="6" key="2">
    <citation type="submission" date="2025-09" db="UniProtKB">
        <authorList>
            <consortium name="Ensembl"/>
        </authorList>
    </citation>
    <scope>IDENTIFICATION</scope>
</reference>
<dbReference type="PANTHER" id="PTHR38537:SF8">
    <property type="entry name" value="FILAMIN-A"/>
    <property type="match status" value="1"/>
</dbReference>
<evidence type="ECO:0000259" key="5">
    <source>
        <dbReference type="PROSITE" id="PS50021"/>
    </source>
</evidence>
<reference evidence="6" key="1">
    <citation type="submission" date="2025-08" db="UniProtKB">
        <authorList>
            <consortium name="Ensembl"/>
        </authorList>
    </citation>
    <scope>IDENTIFICATION</scope>
</reference>
<evidence type="ECO:0000256" key="1">
    <source>
        <dbReference type="ARBA" id="ARBA00009238"/>
    </source>
</evidence>
<feature type="repeat" description="Filamin" evidence="3">
    <location>
        <begin position="311"/>
        <end position="361"/>
    </location>
</feature>
<dbReference type="InterPro" id="IPR013783">
    <property type="entry name" value="Ig-like_fold"/>
</dbReference>
<evidence type="ECO:0000256" key="3">
    <source>
        <dbReference type="PROSITE-ProRule" id="PRU00087"/>
    </source>
</evidence>
<evidence type="ECO:0000256" key="4">
    <source>
        <dbReference type="SAM" id="MobiDB-lite"/>
    </source>
</evidence>
<dbReference type="SUPFAM" id="SSF47576">
    <property type="entry name" value="Calponin-homology domain, CH-domain"/>
    <property type="match status" value="1"/>
</dbReference>
<proteinExistence type="inferred from homology"/>
<dbReference type="HOGENOM" id="CLU_005217_4_1_1"/>
<dbReference type="PROSITE" id="PS50194">
    <property type="entry name" value="FILAMIN_REPEAT"/>
    <property type="match status" value="5"/>
</dbReference>
<feature type="domain" description="Calponin-homology (CH)" evidence="5">
    <location>
        <begin position="1"/>
        <end position="62"/>
    </location>
</feature>
<keyword evidence="2" id="KW-0677">Repeat</keyword>
<dbReference type="InterPro" id="IPR001298">
    <property type="entry name" value="Filamin/ABP280_rpt"/>
</dbReference>
<accession>S4R9M1</accession>
<sequence>GLCPDWETWDARPPVDNAREAMQQADDWLGVPQVIAPEEIVDPNVDEHSVMTYLAQFPKAKLKPGAPLRPKLNPKKARAFGPGVEAMGNMVMKPAAFTVETISAGQGEVLVFVEDPAGHKEEAKVSPVKDKNQTYSVVYTPKVVGPHKVTVLFAGQHINKSPFEVSVAKPQADASKVTARGPGLELNGVIAGKPTYFDIHTAGAGMGDVHVTITDPRGRSDTVDVELEDRGESVFRCAYRAVLEGAHSVAVSYGGTAIPRSPFPVNVAQALSPSTCVRLKGAGGMPGLRVNETASRHVCVKRPSPPHPTEPNKSNDIPVSVKPWLGPTRSCEYMPSVQGKHVVSVTWAGQHIPRSPFEVEVGPPAGEQKVRAWGPGLRSGLVDHPAHFVVEAIGDDIGTLGFSIEGPSQARIECQDCGDGSCDVVYWPGEAGDYAVHVVCDDQDIKHSPFMAEIVETGGACSPAQVKVFGPGLESGKVVVGKPIEFTVDARAGGRAP</sequence>
<dbReference type="Pfam" id="PF00630">
    <property type="entry name" value="Filamin"/>
    <property type="match status" value="4"/>
</dbReference>
<dbReference type="GeneTree" id="ENSGT00940000153588"/>
<evidence type="ECO:0000313" key="6">
    <source>
        <dbReference type="Ensembl" id="ENSPMAP00000001902.1"/>
    </source>
</evidence>
<feature type="region of interest" description="Disordered" evidence="4">
    <location>
        <begin position="300"/>
        <end position="320"/>
    </location>
</feature>
<name>S4R9M1_PETMA</name>
<dbReference type="PROSITE" id="PS50021">
    <property type="entry name" value="CH"/>
    <property type="match status" value="1"/>
</dbReference>
<dbReference type="GO" id="GO:0051015">
    <property type="term" value="F:actin filament binding"/>
    <property type="evidence" value="ECO:0007669"/>
    <property type="project" value="InterPro"/>
</dbReference>
<dbReference type="Gene3D" id="2.60.40.10">
    <property type="entry name" value="Immunoglobulins"/>
    <property type="match status" value="5"/>
</dbReference>
<dbReference type="PANTHER" id="PTHR38537">
    <property type="entry name" value="JITTERBUG, ISOFORM N"/>
    <property type="match status" value="1"/>
</dbReference>
<evidence type="ECO:0000256" key="2">
    <source>
        <dbReference type="ARBA" id="ARBA00022737"/>
    </source>
</evidence>
<dbReference type="FunFam" id="2.60.40.10:FF:000140">
    <property type="entry name" value="FiLamiN (Actin binding protein) homolog"/>
    <property type="match status" value="1"/>
</dbReference>
<dbReference type="InterPro" id="IPR017868">
    <property type="entry name" value="Filamin/ABP280_repeat-like"/>
</dbReference>